<dbReference type="PANTHER" id="PTHR39188">
    <property type="entry name" value="MEMBRANE-ASSOCIATED ZINC METALLOPROTEASE M50B"/>
    <property type="match status" value="1"/>
</dbReference>
<evidence type="ECO:0000256" key="14">
    <source>
        <dbReference type="PIRNR" id="PIRNR006404"/>
    </source>
</evidence>
<dbReference type="RefSeq" id="WP_377506083.1">
    <property type="nucleotide sequence ID" value="NZ_JBHULU010000012.1"/>
</dbReference>
<evidence type="ECO:0000256" key="15">
    <source>
        <dbReference type="PROSITE-ProRule" id="PRU00703"/>
    </source>
</evidence>
<keyword evidence="7" id="KW-0677">Repeat</keyword>
<dbReference type="InterPro" id="IPR046342">
    <property type="entry name" value="CBS_dom_sf"/>
</dbReference>
<dbReference type="PIRSF" id="PIRSF006404">
    <property type="entry name" value="UCP006404_Pept_M50_CBS"/>
    <property type="match status" value="1"/>
</dbReference>
<dbReference type="InterPro" id="IPR008915">
    <property type="entry name" value="Peptidase_M50"/>
</dbReference>
<comment type="caution">
    <text evidence="14">Lacks conserved residue(s) required for the propagation of feature annotation.</text>
</comment>
<keyword evidence="13 14" id="KW-0472">Membrane</keyword>
<evidence type="ECO:0000256" key="11">
    <source>
        <dbReference type="ARBA" id="ARBA00023049"/>
    </source>
</evidence>
<feature type="transmembrane region" description="Helical" evidence="14">
    <location>
        <begin position="42"/>
        <end position="61"/>
    </location>
</feature>
<dbReference type="Proteomes" id="UP001597544">
    <property type="component" value="Unassembled WGS sequence"/>
</dbReference>
<reference evidence="18" key="1">
    <citation type="journal article" date="2019" name="Int. J. Syst. Evol. Microbiol.">
        <title>The Global Catalogue of Microorganisms (GCM) 10K type strain sequencing project: providing services to taxonomists for standard genome sequencing and annotation.</title>
        <authorList>
            <consortium name="The Broad Institute Genomics Platform"/>
            <consortium name="The Broad Institute Genome Sequencing Center for Infectious Disease"/>
            <person name="Wu L."/>
            <person name="Ma J."/>
        </authorList>
    </citation>
    <scope>NUCLEOTIDE SEQUENCE [LARGE SCALE GENOMIC DNA]</scope>
    <source>
        <strain evidence="18">KCTC 42498</strain>
    </source>
</reference>
<dbReference type="CDD" id="cd06164">
    <property type="entry name" value="S2P-M50_SpoIVFB_CBS"/>
    <property type="match status" value="1"/>
</dbReference>
<keyword evidence="12 15" id="KW-0129">CBS domain</keyword>
<dbReference type="GO" id="GO:0008233">
    <property type="term" value="F:peptidase activity"/>
    <property type="evidence" value="ECO:0007669"/>
    <property type="project" value="UniProtKB-KW"/>
</dbReference>
<gene>
    <name evidence="17" type="ORF">ACFSRY_09685</name>
</gene>
<evidence type="ECO:0000313" key="17">
    <source>
        <dbReference type="EMBL" id="MFD2514136.1"/>
    </source>
</evidence>
<evidence type="ECO:0000256" key="13">
    <source>
        <dbReference type="ARBA" id="ARBA00023136"/>
    </source>
</evidence>
<keyword evidence="4 14" id="KW-0645">Protease</keyword>
<keyword evidence="10 14" id="KW-1133">Transmembrane helix</keyword>
<keyword evidence="9 14" id="KW-0862">Zinc</keyword>
<comment type="caution">
    <text evidence="17">The sequence shown here is derived from an EMBL/GenBank/DDBJ whole genome shotgun (WGS) entry which is preliminary data.</text>
</comment>
<name>A0ABW5IKJ5_9BACT</name>
<evidence type="ECO:0000256" key="8">
    <source>
        <dbReference type="ARBA" id="ARBA00022801"/>
    </source>
</evidence>
<dbReference type="SUPFAM" id="SSF54631">
    <property type="entry name" value="CBS-domain pair"/>
    <property type="match status" value="1"/>
</dbReference>
<dbReference type="Pfam" id="PF00571">
    <property type="entry name" value="CBS"/>
    <property type="match status" value="2"/>
</dbReference>
<feature type="transmembrane region" description="Helical" evidence="14">
    <location>
        <begin position="99"/>
        <end position="120"/>
    </location>
</feature>
<evidence type="ECO:0000256" key="10">
    <source>
        <dbReference type="ARBA" id="ARBA00022989"/>
    </source>
</evidence>
<dbReference type="EMBL" id="JBHULU010000012">
    <property type="protein sequence ID" value="MFD2514136.1"/>
    <property type="molecule type" value="Genomic_DNA"/>
</dbReference>
<dbReference type="PANTHER" id="PTHR39188:SF3">
    <property type="entry name" value="STAGE IV SPORULATION PROTEIN FB"/>
    <property type="match status" value="1"/>
</dbReference>
<evidence type="ECO:0000256" key="2">
    <source>
        <dbReference type="ARBA" id="ARBA00007931"/>
    </source>
</evidence>
<keyword evidence="11 14" id="KW-0482">Metalloprotease</keyword>
<comment type="cofactor">
    <cofactor evidence="14">
        <name>Zn(2+)</name>
        <dbReference type="ChEBI" id="CHEBI:29105"/>
    </cofactor>
    <text evidence="14">Binds 1 zinc ion per subunit.</text>
</comment>
<dbReference type="Gene3D" id="3.10.580.10">
    <property type="entry name" value="CBS-domain"/>
    <property type="match status" value="1"/>
</dbReference>
<evidence type="ECO:0000256" key="1">
    <source>
        <dbReference type="ARBA" id="ARBA00004651"/>
    </source>
</evidence>
<protein>
    <recommendedName>
        <fullName evidence="14">Zinc metalloprotease</fullName>
    </recommendedName>
</protein>
<feature type="transmembrane region" description="Helical" evidence="14">
    <location>
        <begin position="12"/>
        <end position="30"/>
    </location>
</feature>
<keyword evidence="3" id="KW-1003">Cell membrane</keyword>
<evidence type="ECO:0000256" key="7">
    <source>
        <dbReference type="ARBA" id="ARBA00022737"/>
    </source>
</evidence>
<feature type="domain" description="CBS" evidence="16">
    <location>
        <begin position="240"/>
        <end position="296"/>
    </location>
</feature>
<keyword evidence="5 14" id="KW-0812">Transmembrane</keyword>
<evidence type="ECO:0000256" key="9">
    <source>
        <dbReference type="ARBA" id="ARBA00022833"/>
    </source>
</evidence>
<comment type="similarity">
    <text evidence="2 14">Belongs to the peptidase M50B family.</text>
</comment>
<keyword evidence="18" id="KW-1185">Reference proteome</keyword>
<evidence type="ECO:0000256" key="12">
    <source>
        <dbReference type="ARBA" id="ARBA00023122"/>
    </source>
</evidence>
<evidence type="ECO:0000256" key="4">
    <source>
        <dbReference type="ARBA" id="ARBA00022670"/>
    </source>
</evidence>
<feature type="transmembrane region" description="Helical" evidence="14">
    <location>
        <begin position="140"/>
        <end position="160"/>
    </location>
</feature>
<evidence type="ECO:0000256" key="6">
    <source>
        <dbReference type="ARBA" id="ARBA00022723"/>
    </source>
</evidence>
<dbReference type="InterPro" id="IPR016483">
    <property type="entry name" value="UCP006404_Pept_M50_CBS"/>
</dbReference>
<organism evidence="17 18">
    <name type="scientific">Pontibacter locisalis</name>
    <dbReference type="NCBI Taxonomy" id="1719035"/>
    <lineage>
        <taxon>Bacteria</taxon>
        <taxon>Pseudomonadati</taxon>
        <taxon>Bacteroidota</taxon>
        <taxon>Cytophagia</taxon>
        <taxon>Cytophagales</taxon>
        <taxon>Hymenobacteraceae</taxon>
        <taxon>Pontibacter</taxon>
    </lineage>
</organism>
<accession>A0ABW5IKJ5</accession>
<dbReference type="PROSITE" id="PS51371">
    <property type="entry name" value="CBS"/>
    <property type="match status" value="2"/>
</dbReference>
<evidence type="ECO:0000256" key="5">
    <source>
        <dbReference type="ARBA" id="ARBA00022692"/>
    </source>
</evidence>
<evidence type="ECO:0000313" key="18">
    <source>
        <dbReference type="Proteomes" id="UP001597544"/>
    </source>
</evidence>
<comment type="subcellular location">
    <subcellularLocation>
        <location evidence="1">Cell membrane</location>
        <topology evidence="1">Multi-pass membrane protein</topology>
    </subcellularLocation>
</comment>
<sequence length="359" mass="40090">MKWSLNLGKIAGIKILVHWTFALLLGWIAFTESQRGSDLFTTLLAIGFILSVFFCVVLHELGHALTARRFGIQTKVITLLPIGGVASLERMPEKPKQELLIALAGPAVNVVIAFILWLVLPSLQNVPGEEFFLRITPANFFYLLLFVNIILVVFNAIPAFPMDGGRVLRALLAFKLGRVRATQIAANLGQLLAIFFIFIGFFYSPFLILIGAFVFFGAYAENMLVQHLDFLKGHRVREGMMTNFVTLAPTDTVRDALNKLLMGSEHEFIVELDGQVVGTLTRSQLIQAVKEEQMATPVLDVMSQEFKTFNVEDKLSEAYTELQKTRAPLYPVLENGRLAGVINTDNINEFIMIKSALMH</sequence>
<evidence type="ECO:0000259" key="16">
    <source>
        <dbReference type="PROSITE" id="PS51371"/>
    </source>
</evidence>
<dbReference type="Pfam" id="PF02163">
    <property type="entry name" value="Peptidase_M50"/>
    <property type="match status" value="1"/>
</dbReference>
<dbReference type="InterPro" id="IPR000644">
    <property type="entry name" value="CBS_dom"/>
</dbReference>
<feature type="domain" description="CBS" evidence="16">
    <location>
        <begin position="302"/>
        <end position="359"/>
    </location>
</feature>
<proteinExistence type="inferred from homology"/>
<keyword evidence="6 14" id="KW-0479">Metal-binding</keyword>
<dbReference type="SMART" id="SM00116">
    <property type="entry name" value="CBS"/>
    <property type="match status" value="2"/>
</dbReference>
<keyword evidence="8 14" id="KW-0378">Hydrolase</keyword>
<dbReference type="GO" id="GO:0006508">
    <property type="term" value="P:proteolysis"/>
    <property type="evidence" value="ECO:0007669"/>
    <property type="project" value="UniProtKB-KW"/>
</dbReference>
<evidence type="ECO:0000256" key="3">
    <source>
        <dbReference type="ARBA" id="ARBA00022475"/>
    </source>
</evidence>